<accession>A0A9K3CXQ8</accession>
<feature type="region of interest" description="Disordered" evidence="1">
    <location>
        <begin position="86"/>
        <end position="105"/>
    </location>
</feature>
<protein>
    <submittedName>
        <fullName evidence="2">Uncharacterized protein</fullName>
    </submittedName>
</protein>
<evidence type="ECO:0000256" key="1">
    <source>
        <dbReference type="SAM" id="MobiDB-lite"/>
    </source>
</evidence>
<dbReference type="EMBL" id="BDIP01001372">
    <property type="protein sequence ID" value="GIQ84263.1"/>
    <property type="molecule type" value="Genomic_DNA"/>
</dbReference>
<reference evidence="2 3" key="1">
    <citation type="journal article" date="2018" name="PLoS ONE">
        <title>The draft genome of Kipferlia bialata reveals reductive genome evolution in fornicate parasites.</title>
        <authorList>
            <person name="Tanifuji G."/>
            <person name="Takabayashi S."/>
            <person name="Kume K."/>
            <person name="Takagi M."/>
            <person name="Nakayama T."/>
            <person name="Kamikawa R."/>
            <person name="Inagaki Y."/>
            <person name="Hashimoto T."/>
        </authorList>
    </citation>
    <scope>NUCLEOTIDE SEQUENCE [LARGE SCALE GENOMIC DNA]</scope>
    <source>
        <strain evidence="2">NY0173</strain>
    </source>
</reference>
<feature type="compositionally biased region" description="Basic and acidic residues" evidence="1">
    <location>
        <begin position="8"/>
        <end position="20"/>
    </location>
</feature>
<dbReference type="AlphaFoldDB" id="A0A9K3CXQ8"/>
<proteinExistence type="predicted"/>
<feature type="region of interest" description="Disordered" evidence="1">
    <location>
        <begin position="1"/>
        <end position="45"/>
    </location>
</feature>
<name>A0A9K3CXQ8_9EUKA</name>
<comment type="caution">
    <text evidence="2">The sequence shown here is derived from an EMBL/GenBank/DDBJ whole genome shotgun (WGS) entry which is preliminary data.</text>
</comment>
<sequence>MPESYDGVLRDPEFRDRRDQGVNASRGAAKGGPNKSDQSGDPFANLLEACGGPSPGTADSTAAAKALQSCVLTYIRQTTRSMERMVYNPKGAGARSKASVKNKPVHKIMKPHVPFLVIDRPRSLESCLMSAARAEQAATQKNIGDHQPGSKGKRKR</sequence>
<dbReference type="Proteomes" id="UP000265618">
    <property type="component" value="Unassembled WGS sequence"/>
</dbReference>
<evidence type="ECO:0000313" key="2">
    <source>
        <dbReference type="EMBL" id="GIQ84263.1"/>
    </source>
</evidence>
<organism evidence="2 3">
    <name type="scientific">Kipferlia bialata</name>
    <dbReference type="NCBI Taxonomy" id="797122"/>
    <lineage>
        <taxon>Eukaryota</taxon>
        <taxon>Metamonada</taxon>
        <taxon>Carpediemonas-like organisms</taxon>
        <taxon>Kipferlia</taxon>
    </lineage>
</organism>
<keyword evidence="3" id="KW-1185">Reference proteome</keyword>
<gene>
    <name evidence="2" type="ORF">KIPB_005720</name>
</gene>
<evidence type="ECO:0000313" key="3">
    <source>
        <dbReference type="Proteomes" id="UP000265618"/>
    </source>
</evidence>
<feature type="region of interest" description="Disordered" evidence="1">
    <location>
        <begin position="131"/>
        <end position="156"/>
    </location>
</feature>